<dbReference type="OrthoDB" id="9771580at2"/>
<organism evidence="1 2">
    <name type="scientific">Dorea longicatena</name>
    <dbReference type="NCBI Taxonomy" id="88431"/>
    <lineage>
        <taxon>Bacteria</taxon>
        <taxon>Bacillati</taxon>
        <taxon>Bacillota</taxon>
        <taxon>Clostridia</taxon>
        <taxon>Lachnospirales</taxon>
        <taxon>Lachnospiraceae</taxon>
        <taxon>Dorea</taxon>
    </lineage>
</organism>
<dbReference type="Proteomes" id="UP000095597">
    <property type="component" value="Unassembled WGS sequence"/>
</dbReference>
<sequence>MISGRNRRIINAIKKKPVSNETLSDLFDMARVVYNEDSAELHYCLKITEYVKEVIPYLPKSNSLNALYWKVLLWEAPNRFESFLLYMEKNRPYKKKFYEPRMNPLRIVAQDLQDLEDGKYDFYGLSMPPRVGKSTICIFFFAWIIGKRPDSHNAMSGHSGILADRFHNDLIKLTENEEYTFHEIFPDVNLQMKSSEKNELYYDAVESFATTTCRGIDGTWTGAVDISQDGYLYVDDLVRDRKESLSPKRLEGRYQDYLNILVDRKNDGSRELMVGTRWNVMDPLGKIEKQYKNNPRYKFRKLPALNEKGESNFDYPVKGFSTKYYHDMRDKLDKNEWMAKFMQTPFVREGLLFPADGLRYYNGILPEGDHRVVGACDVAWGGGDSLSMPIGYEYPNGDVYIPSWIFNKGPKETTIPLVTGKIMGEKLTEIQFEANNGGDMYSDKVSAELEKHNYHCSCSYKKAPGNMEKMTKMVAYSGDVKRHFIFLDPEHQDQEYSDAMDELNMTVQIGDNEHDDAGDGITQLAIKIYGDVGGPANIISSPV</sequence>
<evidence type="ECO:0000313" key="1">
    <source>
        <dbReference type="EMBL" id="CUM86166.1"/>
    </source>
</evidence>
<dbReference type="AlphaFoldDB" id="A0A173S867"/>
<gene>
    <name evidence="1" type="ORF">ERS852573_00864</name>
</gene>
<reference evidence="1 2" key="1">
    <citation type="submission" date="2015-09" db="EMBL/GenBank/DDBJ databases">
        <authorList>
            <consortium name="Pathogen Informatics"/>
        </authorList>
    </citation>
    <scope>NUCLEOTIDE SEQUENCE [LARGE SCALE GENOMIC DNA]</scope>
    <source>
        <strain evidence="1 2">2789STDY5834961</strain>
    </source>
</reference>
<evidence type="ECO:0008006" key="3">
    <source>
        <dbReference type="Google" id="ProtNLM"/>
    </source>
</evidence>
<evidence type="ECO:0000313" key="2">
    <source>
        <dbReference type="Proteomes" id="UP000095597"/>
    </source>
</evidence>
<protein>
    <recommendedName>
        <fullName evidence="3">Terminase large subunit</fullName>
    </recommendedName>
</protein>
<dbReference type="EMBL" id="CYXO01000004">
    <property type="protein sequence ID" value="CUM86166.1"/>
    <property type="molecule type" value="Genomic_DNA"/>
</dbReference>
<accession>A0A173S867</accession>
<proteinExistence type="predicted"/>
<name>A0A173S867_9FIRM</name>